<reference evidence="1" key="1">
    <citation type="journal article" date="2020" name="Fungal Divers.">
        <title>Resolving the Mortierellaceae phylogeny through synthesis of multi-gene phylogenetics and phylogenomics.</title>
        <authorList>
            <person name="Vandepol N."/>
            <person name="Liber J."/>
            <person name="Desiro A."/>
            <person name="Na H."/>
            <person name="Kennedy M."/>
            <person name="Barry K."/>
            <person name="Grigoriev I.V."/>
            <person name="Miller A.N."/>
            <person name="O'Donnell K."/>
            <person name="Stajich J.E."/>
            <person name="Bonito G."/>
        </authorList>
    </citation>
    <scope>NUCLEOTIDE SEQUENCE</scope>
    <source>
        <strain evidence="1">MES-2147</strain>
    </source>
</reference>
<dbReference type="Gene3D" id="3.40.50.1010">
    <property type="entry name" value="5'-nuclease"/>
    <property type="match status" value="1"/>
</dbReference>
<dbReference type="SUPFAM" id="SSF88723">
    <property type="entry name" value="PIN domain-like"/>
    <property type="match status" value="1"/>
</dbReference>
<evidence type="ECO:0008006" key="3">
    <source>
        <dbReference type="Google" id="ProtNLM"/>
    </source>
</evidence>
<evidence type="ECO:0000313" key="1">
    <source>
        <dbReference type="EMBL" id="KAF9983366.1"/>
    </source>
</evidence>
<dbReference type="Proteomes" id="UP000749646">
    <property type="component" value="Unassembled WGS sequence"/>
</dbReference>
<organism evidence="1 2">
    <name type="scientific">Modicella reniformis</name>
    <dbReference type="NCBI Taxonomy" id="1440133"/>
    <lineage>
        <taxon>Eukaryota</taxon>
        <taxon>Fungi</taxon>
        <taxon>Fungi incertae sedis</taxon>
        <taxon>Mucoromycota</taxon>
        <taxon>Mortierellomycotina</taxon>
        <taxon>Mortierellomycetes</taxon>
        <taxon>Mortierellales</taxon>
        <taxon>Mortierellaceae</taxon>
        <taxon>Modicella</taxon>
    </lineage>
</organism>
<protein>
    <recommendedName>
        <fullName evidence="3">XPG-I domain-containing protein</fullName>
    </recommendedName>
</protein>
<evidence type="ECO:0000313" key="2">
    <source>
        <dbReference type="Proteomes" id="UP000749646"/>
    </source>
</evidence>
<dbReference type="AlphaFoldDB" id="A0A9P6M9R2"/>
<name>A0A9P6M9R2_9FUNG</name>
<feature type="non-terminal residue" evidence="1">
    <location>
        <position position="1"/>
    </location>
</feature>
<dbReference type="EMBL" id="JAAAHW010003485">
    <property type="protein sequence ID" value="KAF9983366.1"/>
    <property type="molecule type" value="Genomic_DNA"/>
</dbReference>
<dbReference type="InterPro" id="IPR029060">
    <property type="entry name" value="PIN-like_dom_sf"/>
</dbReference>
<sequence length="176" mass="19754">TTHGKREKRREPALAKAAQGIKLLEDRVRDRAHIRKHQFSAVIKNLNAAFCWTMEDRAALATYLRRHGWSVRECELEADPEIAKDVQAGDVVLSQDSDFIVYPSVETVWRPISKGRFLVYKIPDILTTLEITRTQLTTLGFVSSNDYNSNIPTLGCSTNSSIIRSLDGGGISYLFG</sequence>
<comment type="caution">
    <text evidence="1">The sequence shown here is derived from an EMBL/GenBank/DDBJ whole genome shotgun (WGS) entry which is preliminary data.</text>
</comment>
<gene>
    <name evidence="1" type="ORF">BGZ65_001873</name>
</gene>
<dbReference type="OrthoDB" id="2423903at2759"/>
<keyword evidence="2" id="KW-1185">Reference proteome</keyword>
<accession>A0A9P6M9R2</accession>
<proteinExistence type="predicted"/>